<sequence>FVSQLKHPEHFDLRRCGAGDRSAVAVAPGVRDRRGDGDGWLVRYRVRALERRGVQPDEGHDARRFGGAVLHVVADGRAGVAQRRADLVPPAAVRQRHLEERFTISLGHDVVARRGQLPARRHFEARPITRLLIEHGERPARRRLRSAAGRRPHRVDEDGAGTPGHAVDDGEVALVDAAVGERLRQARRSFTRGRHQHAAGHGPVEPVRRVRVLRAAALREKRLGVVRDARVAGAVALGQHARRLVEREDVVVLVQHAAAEDLGEVRLRCCREGACGCCGDEEGAAGCVLHHPTAAEQHASPCTQPYEWMSRCEAFRTCVGNLLHCLPGAQRTRVSPPAQKT</sequence>
<reference evidence="2" key="1">
    <citation type="submission" date="2021-11" db="EMBL/GenBank/DDBJ databases">
        <authorList>
            <consortium name="Genoscope - CEA"/>
            <person name="William W."/>
        </authorList>
    </citation>
    <scope>NUCLEOTIDE SEQUENCE</scope>
</reference>
<evidence type="ECO:0000313" key="3">
    <source>
        <dbReference type="Proteomes" id="UP000789595"/>
    </source>
</evidence>
<feature type="region of interest" description="Disordered" evidence="1">
    <location>
        <begin position="142"/>
        <end position="167"/>
    </location>
</feature>
<proteinExistence type="predicted"/>
<name>A0A8J2SFL0_9STRA</name>
<feature type="non-terminal residue" evidence="2">
    <location>
        <position position="1"/>
    </location>
</feature>
<protein>
    <submittedName>
        <fullName evidence="2">Uncharacterized protein</fullName>
    </submittedName>
</protein>
<accession>A0A8J2SFL0</accession>
<keyword evidence="3" id="KW-1185">Reference proteome</keyword>
<evidence type="ECO:0000313" key="2">
    <source>
        <dbReference type="EMBL" id="CAH0371165.1"/>
    </source>
</evidence>
<feature type="compositionally biased region" description="Basic residues" evidence="1">
    <location>
        <begin position="142"/>
        <end position="153"/>
    </location>
</feature>
<organism evidence="2 3">
    <name type="scientific">Pelagomonas calceolata</name>
    <dbReference type="NCBI Taxonomy" id="35677"/>
    <lineage>
        <taxon>Eukaryota</taxon>
        <taxon>Sar</taxon>
        <taxon>Stramenopiles</taxon>
        <taxon>Ochrophyta</taxon>
        <taxon>Pelagophyceae</taxon>
        <taxon>Pelagomonadales</taxon>
        <taxon>Pelagomonadaceae</taxon>
        <taxon>Pelagomonas</taxon>
    </lineage>
</organism>
<evidence type="ECO:0000256" key="1">
    <source>
        <dbReference type="SAM" id="MobiDB-lite"/>
    </source>
</evidence>
<feature type="non-terminal residue" evidence="2">
    <location>
        <position position="341"/>
    </location>
</feature>
<dbReference type="EMBL" id="CAKKNE010000003">
    <property type="protein sequence ID" value="CAH0371165.1"/>
    <property type="molecule type" value="Genomic_DNA"/>
</dbReference>
<gene>
    <name evidence="2" type="ORF">PECAL_3P10940</name>
</gene>
<dbReference type="Proteomes" id="UP000789595">
    <property type="component" value="Unassembled WGS sequence"/>
</dbReference>
<dbReference type="AlphaFoldDB" id="A0A8J2SFL0"/>
<comment type="caution">
    <text evidence="2">The sequence shown here is derived from an EMBL/GenBank/DDBJ whole genome shotgun (WGS) entry which is preliminary data.</text>
</comment>